<dbReference type="EMBL" id="JAYKXH010000009">
    <property type="protein sequence ID" value="KAK7157922.1"/>
    <property type="molecule type" value="Genomic_DNA"/>
</dbReference>
<evidence type="ECO:0000313" key="3">
    <source>
        <dbReference type="EMBL" id="KAK7157922.1"/>
    </source>
</evidence>
<feature type="compositionally biased region" description="Basic and acidic residues" evidence="1">
    <location>
        <begin position="91"/>
        <end position="113"/>
    </location>
</feature>
<name>A0AAN9D3Y9_9TELE</name>
<dbReference type="Proteomes" id="UP001364617">
    <property type="component" value="Unassembled WGS sequence"/>
</dbReference>
<protein>
    <recommendedName>
        <fullName evidence="2">CBF1-interacting co-repressor CIR N-terminal domain-containing protein</fullName>
    </recommendedName>
</protein>
<feature type="domain" description="CBF1-interacting co-repressor CIR N-terminal" evidence="2">
    <location>
        <begin position="8"/>
        <end position="44"/>
    </location>
</feature>
<dbReference type="SMART" id="SM01083">
    <property type="entry name" value="Cir_N"/>
    <property type="match status" value="1"/>
</dbReference>
<dbReference type="InterPro" id="IPR019339">
    <property type="entry name" value="CIR_N_dom"/>
</dbReference>
<sequence>MNILPKKSWHVRNKDNIARVRRDEAHAAEEQREIQRRVERAEQEARTEYLRKKSQAGLQQTGELTEDGEAAETSRAAREIEHLNLFPIEDSSEKKGNAEYLKEKNEEKEKQERAIGILVSLGPAPGTEVTPWYLKDGKDKEEERDKKEKGKSKQGSMTEEEREKKDRKLKDRLDPLKEMKKALAVKDRKLKKHKKEKKDRGEKRSGESSIERLRAERLQREAEERKRTKALLEQRSGGGKEKEHERETGDRDRPYNSAYFPELARKRQRRDRDQFGFY</sequence>
<dbReference type="InterPro" id="IPR039875">
    <property type="entry name" value="LENG1-like"/>
</dbReference>
<organism evidence="3 4">
    <name type="scientific">Phoxinus phoxinus</name>
    <name type="common">Eurasian minnow</name>
    <dbReference type="NCBI Taxonomy" id="58324"/>
    <lineage>
        <taxon>Eukaryota</taxon>
        <taxon>Metazoa</taxon>
        <taxon>Chordata</taxon>
        <taxon>Craniata</taxon>
        <taxon>Vertebrata</taxon>
        <taxon>Euteleostomi</taxon>
        <taxon>Actinopterygii</taxon>
        <taxon>Neopterygii</taxon>
        <taxon>Teleostei</taxon>
        <taxon>Ostariophysi</taxon>
        <taxon>Cypriniformes</taxon>
        <taxon>Leuciscidae</taxon>
        <taxon>Phoxininae</taxon>
        <taxon>Phoxinus</taxon>
    </lineage>
</organism>
<feature type="compositionally biased region" description="Basic residues" evidence="1">
    <location>
        <begin position="188"/>
        <end position="197"/>
    </location>
</feature>
<proteinExistence type="predicted"/>
<accession>A0AAN9D3Y9</accession>
<keyword evidence="4" id="KW-1185">Reference proteome</keyword>
<feature type="region of interest" description="Disordered" evidence="1">
    <location>
        <begin position="20"/>
        <end position="278"/>
    </location>
</feature>
<reference evidence="3 4" key="1">
    <citation type="submission" date="2024-02" db="EMBL/GenBank/DDBJ databases">
        <title>Chromosome-level genome assembly of the Eurasian Minnow (Phoxinus phoxinus).</title>
        <authorList>
            <person name="Oriowo T.O."/>
            <person name="Martin S."/>
            <person name="Stange M."/>
            <person name="Chrysostomakis Y."/>
            <person name="Brown T."/>
            <person name="Winkler S."/>
            <person name="Kukowka S."/>
            <person name="Myers E.W."/>
            <person name="Bohne A."/>
        </authorList>
    </citation>
    <scope>NUCLEOTIDE SEQUENCE [LARGE SCALE GENOMIC DNA]</scope>
    <source>
        <strain evidence="3">ZFMK-TIS-60720</strain>
        <tissue evidence="3">Whole Organism</tissue>
    </source>
</reference>
<dbReference type="AlphaFoldDB" id="A0AAN9D3Y9"/>
<evidence type="ECO:0000313" key="4">
    <source>
        <dbReference type="Proteomes" id="UP001364617"/>
    </source>
</evidence>
<feature type="compositionally biased region" description="Basic and acidic residues" evidence="1">
    <location>
        <begin position="198"/>
        <end position="254"/>
    </location>
</feature>
<dbReference type="PANTHER" id="PTHR22093:SF0">
    <property type="entry name" value="LEUKOCYTE RECEPTOR CLUSTER MEMBER 1"/>
    <property type="match status" value="1"/>
</dbReference>
<dbReference type="Pfam" id="PF10197">
    <property type="entry name" value="Cir_N"/>
    <property type="match status" value="1"/>
</dbReference>
<feature type="compositionally biased region" description="Basic and acidic residues" evidence="1">
    <location>
        <begin position="159"/>
        <end position="187"/>
    </location>
</feature>
<dbReference type="PANTHER" id="PTHR22093">
    <property type="entry name" value="LEUKOCYTE RECEPTOR CLUSTER LRC MEMBER 1"/>
    <property type="match status" value="1"/>
</dbReference>
<feature type="compositionally biased region" description="Basic and acidic residues" evidence="1">
    <location>
        <begin position="20"/>
        <end position="51"/>
    </location>
</feature>
<gene>
    <name evidence="3" type="ORF">R3I93_009196</name>
</gene>
<evidence type="ECO:0000259" key="2">
    <source>
        <dbReference type="SMART" id="SM01083"/>
    </source>
</evidence>
<comment type="caution">
    <text evidence="3">The sequence shown here is derived from an EMBL/GenBank/DDBJ whole genome shotgun (WGS) entry which is preliminary data.</text>
</comment>
<feature type="compositionally biased region" description="Basic and acidic residues" evidence="1">
    <location>
        <begin position="135"/>
        <end position="148"/>
    </location>
</feature>
<evidence type="ECO:0000256" key="1">
    <source>
        <dbReference type="SAM" id="MobiDB-lite"/>
    </source>
</evidence>